<gene>
    <name evidence="4" type="ORF">CWI36_0069p0020</name>
    <name evidence="3" type="ORF">CWI39_0352p0020</name>
</gene>
<dbReference type="VEuPathDB" id="MicrosporidiaDB:CWI39_0352p0020"/>
<reference evidence="5 6" key="1">
    <citation type="submission" date="2017-12" db="EMBL/GenBank/DDBJ databases">
        <authorList>
            <person name="Pombert J.-F."/>
            <person name="Haag K.L."/>
            <person name="Ebert D."/>
        </authorList>
    </citation>
    <scope>NUCLEOTIDE SEQUENCE [LARGE SCALE GENOMIC DNA]</scope>
    <source>
        <strain evidence="4">BE-OM-2</strain>
        <strain evidence="3">IL-BN-2</strain>
    </source>
</reference>
<protein>
    <submittedName>
        <fullName evidence="3">Phosducin-like protein</fullName>
    </submittedName>
</protein>
<dbReference type="Proteomes" id="UP000291404">
    <property type="component" value="Unassembled WGS sequence"/>
</dbReference>
<comment type="caution">
    <text evidence="3">The sequence shown here is derived from an EMBL/GenBank/DDBJ whole genome shotgun (WGS) entry which is preliminary data.</text>
</comment>
<comment type="similarity">
    <text evidence="1">Belongs to the phosducin family.</text>
</comment>
<dbReference type="InterPro" id="IPR024253">
    <property type="entry name" value="Phosducin_thioredoxin-like_dom"/>
</dbReference>
<dbReference type="PANTHER" id="PTHR21148">
    <property type="entry name" value="THIOREDOXIN DOMAIN-CONTAINING PROTEIN 9"/>
    <property type="match status" value="1"/>
</dbReference>
<feature type="domain" description="Phosducin" evidence="2">
    <location>
        <begin position="42"/>
        <end position="135"/>
    </location>
</feature>
<dbReference type="EMBL" id="PITI01000069">
    <property type="protein sequence ID" value="TBU09038.1"/>
    <property type="molecule type" value="Genomic_DNA"/>
</dbReference>
<dbReference type="InterPro" id="IPR036249">
    <property type="entry name" value="Thioredoxin-like_sf"/>
</dbReference>
<dbReference type="SUPFAM" id="SSF52833">
    <property type="entry name" value="Thioredoxin-like"/>
    <property type="match status" value="1"/>
</dbReference>
<dbReference type="STRING" id="148818.A0A4Q9LJG8"/>
<organism evidence="3 6">
    <name type="scientific">Hamiltosporidium magnivora</name>
    <dbReference type="NCBI Taxonomy" id="148818"/>
    <lineage>
        <taxon>Eukaryota</taxon>
        <taxon>Fungi</taxon>
        <taxon>Fungi incertae sedis</taxon>
        <taxon>Microsporidia</taxon>
        <taxon>Dubosqiidae</taxon>
        <taxon>Hamiltosporidium</taxon>
    </lineage>
</organism>
<proteinExistence type="inferred from homology"/>
<accession>A0A4Q9LJG8</accession>
<evidence type="ECO:0000256" key="1">
    <source>
        <dbReference type="ARBA" id="ARBA00009686"/>
    </source>
</evidence>
<evidence type="ECO:0000313" key="4">
    <source>
        <dbReference type="EMBL" id="TBU09038.1"/>
    </source>
</evidence>
<dbReference type="VEuPathDB" id="MicrosporidiaDB:CWI36_0069p0020"/>
<dbReference type="AlphaFoldDB" id="A0A4Q9LJG8"/>
<dbReference type="Gene3D" id="3.40.30.10">
    <property type="entry name" value="Glutaredoxin"/>
    <property type="match status" value="1"/>
</dbReference>
<evidence type="ECO:0000313" key="6">
    <source>
        <dbReference type="Proteomes" id="UP000293045"/>
    </source>
</evidence>
<name>A0A4Q9LJG8_9MICR</name>
<dbReference type="EMBL" id="PIXR01000352">
    <property type="protein sequence ID" value="TBU07210.1"/>
    <property type="molecule type" value="Genomic_DNA"/>
</dbReference>
<evidence type="ECO:0000313" key="3">
    <source>
        <dbReference type="EMBL" id="TBU07210.1"/>
    </source>
</evidence>
<sequence length="145" mass="17049">MINNKNEEIDSDEIEFIKYKNQRLQQLEKNRIPTLQSEQDLINLTKEETMIVHFFDPKFKRCDQMDKALNLVYLKFPCIQFYRIQASLASFVTKRLQIVALPTLAFFKDGYFVDSVVGFENVGNEKLDLEELNAYIENSPITKDL</sequence>
<dbReference type="Proteomes" id="UP000293045">
    <property type="component" value="Unassembled WGS sequence"/>
</dbReference>
<dbReference type="Pfam" id="PF02114">
    <property type="entry name" value="Phosducin"/>
    <property type="match status" value="1"/>
</dbReference>
<evidence type="ECO:0000259" key="2">
    <source>
        <dbReference type="Pfam" id="PF02114"/>
    </source>
</evidence>
<keyword evidence="5" id="KW-1185">Reference proteome</keyword>
<evidence type="ECO:0000313" key="5">
    <source>
        <dbReference type="Proteomes" id="UP000291404"/>
    </source>
</evidence>